<protein>
    <submittedName>
        <fullName evidence="1">Uncharacterized protein</fullName>
    </submittedName>
</protein>
<dbReference type="AlphaFoldDB" id="A0A0C9WSQ3"/>
<accession>A0A0C9WSQ3</accession>
<proteinExistence type="predicted"/>
<keyword evidence="2" id="KW-1185">Reference proteome</keyword>
<reference evidence="1 2" key="1">
    <citation type="submission" date="2014-04" db="EMBL/GenBank/DDBJ databases">
        <authorList>
            <consortium name="DOE Joint Genome Institute"/>
            <person name="Kuo A."/>
            <person name="Kohler A."/>
            <person name="Nagy L.G."/>
            <person name="Floudas D."/>
            <person name="Copeland A."/>
            <person name="Barry K.W."/>
            <person name="Cichocki N."/>
            <person name="Veneault-Fourrey C."/>
            <person name="LaButti K."/>
            <person name="Lindquist E.A."/>
            <person name="Lipzen A."/>
            <person name="Lundell T."/>
            <person name="Morin E."/>
            <person name="Murat C."/>
            <person name="Sun H."/>
            <person name="Tunlid A."/>
            <person name="Henrissat B."/>
            <person name="Grigoriev I.V."/>
            <person name="Hibbett D.S."/>
            <person name="Martin F."/>
            <person name="Nordberg H.P."/>
            <person name="Cantor M.N."/>
            <person name="Hua S.X."/>
        </authorList>
    </citation>
    <scope>NUCLEOTIDE SEQUENCE [LARGE SCALE GENOMIC DNA]</scope>
    <source>
        <strain evidence="1 2">LaAM-08-1</strain>
    </source>
</reference>
<gene>
    <name evidence="1" type="ORF">K443DRAFT_507444</name>
</gene>
<evidence type="ECO:0000313" key="1">
    <source>
        <dbReference type="EMBL" id="KIJ91113.1"/>
    </source>
</evidence>
<organism evidence="1 2">
    <name type="scientific">Laccaria amethystina LaAM-08-1</name>
    <dbReference type="NCBI Taxonomy" id="1095629"/>
    <lineage>
        <taxon>Eukaryota</taxon>
        <taxon>Fungi</taxon>
        <taxon>Dikarya</taxon>
        <taxon>Basidiomycota</taxon>
        <taxon>Agaricomycotina</taxon>
        <taxon>Agaricomycetes</taxon>
        <taxon>Agaricomycetidae</taxon>
        <taxon>Agaricales</taxon>
        <taxon>Agaricineae</taxon>
        <taxon>Hydnangiaceae</taxon>
        <taxon>Laccaria</taxon>
    </lineage>
</organism>
<dbReference type="HOGENOM" id="CLU_2306599_0_0_1"/>
<dbReference type="EMBL" id="KN839053">
    <property type="protein sequence ID" value="KIJ91113.1"/>
    <property type="molecule type" value="Genomic_DNA"/>
</dbReference>
<dbReference type="OrthoDB" id="3112901at2759"/>
<reference evidence="2" key="2">
    <citation type="submission" date="2015-01" db="EMBL/GenBank/DDBJ databases">
        <title>Evolutionary Origins and Diversification of the Mycorrhizal Mutualists.</title>
        <authorList>
            <consortium name="DOE Joint Genome Institute"/>
            <consortium name="Mycorrhizal Genomics Consortium"/>
            <person name="Kohler A."/>
            <person name="Kuo A."/>
            <person name="Nagy L.G."/>
            <person name="Floudas D."/>
            <person name="Copeland A."/>
            <person name="Barry K.W."/>
            <person name="Cichocki N."/>
            <person name="Veneault-Fourrey C."/>
            <person name="LaButti K."/>
            <person name="Lindquist E.A."/>
            <person name="Lipzen A."/>
            <person name="Lundell T."/>
            <person name="Morin E."/>
            <person name="Murat C."/>
            <person name="Riley R."/>
            <person name="Ohm R."/>
            <person name="Sun H."/>
            <person name="Tunlid A."/>
            <person name="Henrissat B."/>
            <person name="Grigoriev I.V."/>
            <person name="Hibbett D.S."/>
            <person name="Martin F."/>
        </authorList>
    </citation>
    <scope>NUCLEOTIDE SEQUENCE [LARGE SCALE GENOMIC DNA]</scope>
    <source>
        <strain evidence="2">LaAM-08-1</strain>
    </source>
</reference>
<sequence>MGLHADYTESGTMLRLLSTSHLCWVYICVPLYSTSFRPVPTARRSAVPPALVTACRGQAPWTPWYACLILVLIHMLYPSSSTCVLSQSSNLHRFHAHLSF</sequence>
<name>A0A0C9WSQ3_9AGAR</name>
<dbReference type="Proteomes" id="UP000054477">
    <property type="component" value="Unassembled WGS sequence"/>
</dbReference>
<evidence type="ECO:0000313" key="2">
    <source>
        <dbReference type="Proteomes" id="UP000054477"/>
    </source>
</evidence>